<evidence type="ECO:0000313" key="3">
    <source>
        <dbReference type="Proteomes" id="UP001178507"/>
    </source>
</evidence>
<proteinExistence type="predicted"/>
<sequence>MVAEFDYWLRWASQLQAGQKLWYQRCEGRNVLAEVVDVCPEHNACWVKYQVQRPQGGQQHRRALVKLEELARLQQQHEDLSSEQQHESFDSESLSQCDADPQARIEEGRRKAFSMIAAESSDSEGSLRHGSRRSKLYSMLFVSDDERPRAYSMLTDSGEELRRRAISMIFQDEPEHIRRRNVMSMVVEEPSDIPHELHATEDESSLPDREERGSDEPQHWRHGSDDDRSFSEPDKSDAERSTTSPSESESQIVGSYGEDAALWPSALWAEPQLVGLEPGNVGRFCDSAPDSCSHCTMALAGHSTHKVEAEMAELCRVLQQKVASLSGDDDGEVSTETQPLCREFLLTEEEEEEADPEVLLRQHTPHPDAWDLETTPVQCESHSGTALRVEQPKKRNYLVDRARAVLSSWTSRRAGSNQGAKESSRHKESGNESTSACDSPTPADGVVPMLLGAILTCRWHSSFACQPVASGWKLHPRKHQVQRISLAAAHGSAAHGLSQGRRMQMLQAHHALQTRWVQAALVNNLREGHTQYWAALTVQEK</sequence>
<feature type="region of interest" description="Disordered" evidence="1">
    <location>
        <begin position="191"/>
        <end position="252"/>
    </location>
</feature>
<evidence type="ECO:0000256" key="1">
    <source>
        <dbReference type="SAM" id="MobiDB-lite"/>
    </source>
</evidence>
<protein>
    <submittedName>
        <fullName evidence="2">Uncharacterized protein</fullName>
    </submittedName>
</protein>
<dbReference type="AlphaFoldDB" id="A0AA36I6Y5"/>
<dbReference type="Proteomes" id="UP001178507">
    <property type="component" value="Unassembled WGS sequence"/>
</dbReference>
<organism evidence="2 3">
    <name type="scientific">Effrenium voratum</name>
    <dbReference type="NCBI Taxonomy" id="2562239"/>
    <lineage>
        <taxon>Eukaryota</taxon>
        <taxon>Sar</taxon>
        <taxon>Alveolata</taxon>
        <taxon>Dinophyceae</taxon>
        <taxon>Suessiales</taxon>
        <taxon>Symbiodiniaceae</taxon>
        <taxon>Effrenium</taxon>
    </lineage>
</organism>
<feature type="region of interest" description="Disordered" evidence="1">
    <location>
        <begin position="409"/>
        <end position="442"/>
    </location>
</feature>
<reference evidence="2" key="1">
    <citation type="submission" date="2023-08" db="EMBL/GenBank/DDBJ databases">
        <authorList>
            <person name="Chen Y."/>
            <person name="Shah S."/>
            <person name="Dougan E. K."/>
            <person name="Thang M."/>
            <person name="Chan C."/>
        </authorList>
    </citation>
    <scope>NUCLEOTIDE SEQUENCE</scope>
</reference>
<feature type="compositionally biased region" description="Polar residues" evidence="1">
    <location>
        <begin position="409"/>
        <end position="421"/>
    </location>
</feature>
<name>A0AA36I6Y5_9DINO</name>
<feature type="compositionally biased region" description="Basic and acidic residues" evidence="1">
    <location>
        <begin position="192"/>
        <end position="240"/>
    </location>
</feature>
<feature type="compositionally biased region" description="Low complexity" evidence="1">
    <location>
        <begin position="241"/>
        <end position="250"/>
    </location>
</feature>
<evidence type="ECO:0000313" key="2">
    <source>
        <dbReference type="EMBL" id="CAJ1381338.1"/>
    </source>
</evidence>
<feature type="region of interest" description="Disordered" evidence="1">
    <location>
        <begin position="75"/>
        <end position="99"/>
    </location>
</feature>
<gene>
    <name evidence="2" type="ORF">EVOR1521_LOCUS9053</name>
</gene>
<comment type="caution">
    <text evidence="2">The sequence shown here is derived from an EMBL/GenBank/DDBJ whole genome shotgun (WGS) entry which is preliminary data.</text>
</comment>
<dbReference type="EMBL" id="CAUJNA010000802">
    <property type="protein sequence ID" value="CAJ1381338.1"/>
    <property type="molecule type" value="Genomic_DNA"/>
</dbReference>
<feature type="compositionally biased region" description="Basic and acidic residues" evidence="1">
    <location>
        <begin position="75"/>
        <end position="89"/>
    </location>
</feature>
<accession>A0AA36I6Y5</accession>
<keyword evidence="3" id="KW-1185">Reference proteome</keyword>